<dbReference type="EC" id="2.7.7.7" evidence="2"/>
<dbReference type="PANTHER" id="PTHR11076:SF33">
    <property type="entry name" value="DNA POLYMERASE KAPPA"/>
    <property type="match status" value="1"/>
</dbReference>
<dbReference type="Gene3D" id="3.30.70.270">
    <property type="match status" value="1"/>
</dbReference>
<dbReference type="InterPro" id="IPR050116">
    <property type="entry name" value="DNA_polymerase-Y"/>
</dbReference>
<dbReference type="GO" id="GO:0006281">
    <property type="term" value="P:DNA repair"/>
    <property type="evidence" value="ECO:0007669"/>
    <property type="project" value="InterPro"/>
</dbReference>
<dbReference type="PROSITE" id="PS50173">
    <property type="entry name" value="UMUC"/>
    <property type="match status" value="1"/>
</dbReference>
<dbReference type="Gene3D" id="3.40.1170.60">
    <property type="match status" value="1"/>
</dbReference>
<dbReference type="SUPFAM" id="SSF56672">
    <property type="entry name" value="DNA/RNA polymerases"/>
    <property type="match status" value="1"/>
</dbReference>
<keyword evidence="2" id="KW-0548">Nucleotidyltransferase</keyword>
<proteinExistence type="predicted"/>
<dbReference type="GO" id="GO:0003887">
    <property type="term" value="F:DNA-directed DNA polymerase activity"/>
    <property type="evidence" value="ECO:0007669"/>
    <property type="project" value="UniProtKB-EC"/>
</dbReference>
<dbReference type="InterPro" id="IPR043128">
    <property type="entry name" value="Rev_trsase/Diguanyl_cyclase"/>
</dbReference>
<dbReference type="GO" id="GO:0042276">
    <property type="term" value="P:error-prone translesion synthesis"/>
    <property type="evidence" value="ECO:0007669"/>
    <property type="project" value="TreeGrafter"/>
</dbReference>
<gene>
    <name evidence="2" type="primary">dinB_17</name>
    <name evidence="2" type="ORF">GALL_447700</name>
</gene>
<evidence type="ECO:0000313" key="2">
    <source>
        <dbReference type="EMBL" id="OIQ73592.1"/>
    </source>
</evidence>
<dbReference type="InterPro" id="IPR043502">
    <property type="entry name" value="DNA/RNA_pol_sf"/>
</dbReference>
<dbReference type="EMBL" id="MLJW01002810">
    <property type="protein sequence ID" value="OIQ73592.1"/>
    <property type="molecule type" value="Genomic_DNA"/>
</dbReference>
<organism evidence="2">
    <name type="scientific">mine drainage metagenome</name>
    <dbReference type="NCBI Taxonomy" id="410659"/>
    <lineage>
        <taxon>unclassified sequences</taxon>
        <taxon>metagenomes</taxon>
        <taxon>ecological metagenomes</taxon>
    </lineage>
</organism>
<feature type="domain" description="UmuC" evidence="1">
    <location>
        <begin position="1"/>
        <end position="91"/>
    </location>
</feature>
<name>A0A1J5PS15_9ZZZZ</name>
<dbReference type="InterPro" id="IPR001126">
    <property type="entry name" value="UmuC"/>
</dbReference>
<comment type="caution">
    <text evidence="2">The sequence shown here is derived from an EMBL/GenBank/DDBJ whole genome shotgun (WGS) entry which is preliminary data.</text>
</comment>
<evidence type="ECO:0000259" key="1">
    <source>
        <dbReference type="PROSITE" id="PS50173"/>
    </source>
</evidence>
<accession>A0A1J5PS15</accession>
<dbReference type="AlphaFoldDB" id="A0A1J5PS15"/>
<keyword evidence="2" id="KW-0808">Transferase</keyword>
<dbReference type="Pfam" id="PF00817">
    <property type="entry name" value="IMS"/>
    <property type="match status" value="1"/>
</dbReference>
<reference evidence="2" key="1">
    <citation type="submission" date="2016-10" db="EMBL/GenBank/DDBJ databases">
        <title>Sequence of Gallionella enrichment culture.</title>
        <authorList>
            <person name="Poehlein A."/>
            <person name="Muehling M."/>
            <person name="Daniel R."/>
        </authorList>
    </citation>
    <scope>NUCLEOTIDE SEQUENCE</scope>
</reference>
<sequence length="91" mass="10028">MPLRTADRLCPDAVYLPVDFDSYAAISQRIKAILHEFSPTCEDSGLDEAYLDISHRDEPPEQIAAAIKKRIRTETGLSCSLGIGPNKLLAK</sequence>
<protein>
    <submittedName>
        <fullName evidence="2">DNA polymerase IV</fullName>
        <ecNumber evidence="2">2.7.7.7</ecNumber>
    </submittedName>
</protein>
<dbReference type="PANTHER" id="PTHR11076">
    <property type="entry name" value="DNA REPAIR POLYMERASE UMUC / TRANSFERASE FAMILY MEMBER"/>
    <property type="match status" value="1"/>
</dbReference>